<dbReference type="Gene3D" id="3.40.50.150">
    <property type="entry name" value="Vaccinia Virus protein VP39"/>
    <property type="match status" value="1"/>
</dbReference>
<dbReference type="GO" id="GO:0032259">
    <property type="term" value="P:methylation"/>
    <property type="evidence" value="ECO:0007669"/>
    <property type="project" value="UniProtKB-KW"/>
</dbReference>
<evidence type="ECO:0000256" key="2">
    <source>
        <dbReference type="ARBA" id="ARBA00004496"/>
    </source>
</evidence>
<dbReference type="EC" id="2.1.1.85" evidence="3"/>
<evidence type="ECO:0000313" key="11">
    <source>
        <dbReference type="Proteomes" id="UP000467700"/>
    </source>
</evidence>
<keyword evidence="11" id="KW-1185">Reference proteome</keyword>
<dbReference type="SUPFAM" id="SSF53335">
    <property type="entry name" value="S-adenosyl-L-methionine-dependent methyltransferases"/>
    <property type="match status" value="1"/>
</dbReference>
<evidence type="ECO:0000256" key="4">
    <source>
        <dbReference type="ARBA" id="ARBA00022490"/>
    </source>
</evidence>
<dbReference type="GO" id="GO:0005634">
    <property type="term" value="C:nucleus"/>
    <property type="evidence" value="ECO:0007669"/>
    <property type="project" value="UniProtKB-SubCell"/>
</dbReference>
<evidence type="ECO:0000256" key="9">
    <source>
        <dbReference type="ARBA" id="ARBA00038126"/>
    </source>
</evidence>
<proteinExistence type="inferred from homology"/>
<dbReference type="AlphaFoldDB" id="A0A8S0VTE9"/>
<dbReference type="PANTHER" id="PTHR14614:SF39">
    <property type="entry name" value="HISTIDINE PROTEIN METHYLTRANSFERASE 1 HOMOLOG"/>
    <property type="match status" value="1"/>
</dbReference>
<dbReference type="PANTHER" id="PTHR14614">
    <property type="entry name" value="HEPATOCELLULAR CARCINOMA-ASSOCIATED ANTIGEN"/>
    <property type="match status" value="1"/>
</dbReference>
<dbReference type="InterPro" id="IPR019410">
    <property type="entry name" value="Methyltransf_16"/>
</dbReference>
<dbReference type="GO" id="GO:0005737">
    <property type="term" value="C:cytoplasm"/>
    <property type="evidence" value="ECO:0007669"/>
    <property type="project" value="UniProtKB-SubCell"/>
</dbReference>
<protein>
    <recommendedName>
        <fullName evidence="3">protein-histidine N-methyltransferase</fullName>
        <ecNumber evidence="3">2.1.1.85</ecNumber>
    </recommendedName>
</protein>
<reference evidence="10 11" key="1">
    <citation type="submission" date="2020-01" db="EMBL/GenBank/DDBJ databases">
        <authorList>
            <person name="Gupta K D."/>
        </authorList>
    </citation>
    <scope>NUCLEOTIDE SEQUENCE [LARGE SCALE GENOMIC DNA]</scope>
</reference>
<gene>
    <name evidence="10" type="ORF">AAE3_LOCUS10595</name>
</gene>
<dbReference type="EMBL" id="CACVBS010000068">
    <property type="protein sequence ID" value="CAA7268519.1"/>
    <property type="molecule type" value="Genomic_DNA"/>
</dbReference>
<comment type="similarity">
    <text evidence="9">Belongs to the methyltransferase superfamily. METTL18 family.</text>
</comment>
<evidence type="ECO:0000256" key="7">
    <source>
        <dbReference type="ARBA" id="ARBA00022691"/>
    </source>
</evidence>
<dbReference type="InterPro" id="IPR029063">
    <property type="entry name" value="SAM-dependent_MTases_sf"/>
</dbReference>
<keyword evidence="6" id="KW-0808">Transferase</keyword>
<comment type="subcellular location">
    <subcellularLocation>
        <location evidence="2">Cytoplasm</location>
    </subcellularLocation>
    <subcellularLocation>
        <location evidence="1">Nucleus</location>
    </subcellularLocation>
</comment>
<evidence type="ECO:0000256" key="8">
    <source>
        <dbReference type="ARBA" id="ARBA00023242"/>
    </source>
</evidence>
<comment type="caution">
    <text evidence="10">The sequence shown here is derived from an EMBL/GenBank/DDBJ whole genome shotgun (WGS) entry which is preliminary data.</text>
</comment>
<keyword evidence="5" id="KW-0489">Methyltransferase</keyword>
<keyword evidence="7" id="KW-0949">S-adenosyl-L-methionine</keyword>
<dbReference type="OrthoDB" id="1723750at2759"/>
<evidence type="ECO:0000256" key="1">
    <source>
        <dbReference type="ARBA" id="ARBA00004123"/>
    </source>
</evidence>
<dbReference type="Proteomes" id="UP000467700">
    <property type="component" value="Unassembled WGS sequence"/>
</dbReference>
<sequence>MFKFDFDIEDAEDLDVVNSNVPNRKEKDSSDVSVTLESFAEVPIVQLLDILPSLISYSPLRIPLASSREELTLLRRDLFDARFQLISEGVGDAVNASQILSEEPPISSQLLRDRKALDFLDAPSDLVPGVYEGGLKTWECSLDLVDYLDTLKDVLGYEGFEGKKVLELGCGTGVPSLYILYELLSAVSTSSASKKTEIHLQDYNQSVLQLVTLPNLLLTWYASPLADDYRASINDPEIAPLLDPVVPSELPITPELKAAFLSSLSKSKIAIRLFSGSWDTFDPLKTIGTDSYNILLTSETIYCTDSLLPLVNLMRAAVGMGTQALDREDVASSKRPNKETRSYLCLVAAKVLYFGVGGGIPDFLETLRKVNADVETVLERTVGVGRKTMRVRW</sequence>
<name>A0A8S0VTE9_CYCAE</name>
<keyword evidence="4" id="KW-0963">Cytoplasm</keyword>
<accession>A0A8S0VTE9</accession>
<evidence type="ECO:0000256" key="6">
    <source>
        <dbReference type="ARBA" id="ARBA00022679"/>
    </source>
</evidence>
<evidence type="ECO:0000256" key="3">
    <source>
        <dbReference type="ARBA" id="ARBA00012533"/>
    </source>
</evidence>
<evidence type="ECO:0000313" key="10">
    <source>
        <dbReference type="EMBL" id="CAA7268519.1"/>
    </source>
</evidence>
<evidence type="ECO:0000256" key="5">
    <source>
        <dbReference type="ARBA" id="ARBA00022603"/>
    </source>
</evidence>
<dbReference type="GO" id="GO:0018064">
    <property type="term" value="F:protein-L-histidine N-tele-methyltransferase activity"/>
    <property type="evidence" value="ECO:0007669"/>
    <property type="project" value="UniProtKB-EC"/>
</dbReference>
<keyword evidence="8" id="KW-0539">Nucleus</keyword>
<organism evidence="10 11">
    <name type="scientific">Cyclocybe aegerita</name>
    <name type="common">Black poplar mushroom</name>
    <name type="synonym">Agrocybe aegerita</name>
    <dbReference type="NCBI Taxonomy" id="1973307"/>
    <lineage>
        <taxon>Eukaryota</taxon>
        <taxon>Fungi</taxon>
        <taxon>Dikarya</taxon>
        <taxon>Basidiomycota</taxon>
        <taxon>Agaricomycotina</taxon>
        <taxon>Agaricomycetes</taxon>
        <taxon>Agaricomycetidae</taxon>
        <taxon>Agaricales</taxon>
        <taxon>Agaricineae</taxon>
        <taxon>Bolbitiaceae</taxon>
        <taxon>Cyclocybe</taxon>
    </lineage>
</organism>